<evidence type="ECO:0000313" key="2">
    <source>
        <dbReference type="EMBL" id="EAZ63161.2"/>
    </source>
</evidence>
<proteinExistence type="predicted"/>
<sequence>MSRSTDEDWSIISSSSDVDDDQSTTSSHDLTLDHQNDPLDLAENRKEPRSSISSFTTFKLPSIYSRSNSSGSKNDAETVIEPETTNDGFQKGDSIDTGIDAGLMGETNSSYAASVSSLSEETNSDSESEQDLCDPEKLAESAISSKINFYENLSKINESIKQSSTNFYSNFAKVKIDQLNKYIADQRAQTVKEEPQELVQEEQENLDDTIVELRTVEETVPTTPLPVDPVDKEHQIQEEQRVFQKYLLQGLAYLQKFLESNSDYLYYYFFASVLSLIPLYYVSCYVTTYFVAEQDPENAIDYMRHMLQELEELMYEEETASISAFSFFSKKKKRVNKIVKYGNRFKNNVFQGSNYVIDNYLHIDRRQVSEVVMAQWNGIRDRSIIISHELVKFGKLTQGQVQVLQGMITNGFFRYKQLGLQTWDLWKADGLSAFNRFSTTGMAKFREFAEITNYQLSSLSDSLYHFLTDDSNKYSQQVLDSWSWIQKASSESYSSFLNVVDSTYNKYDGPVKAAFVSTIETIKANSIAGIDNLNDASSWVVDRIKNVEVKQNLNRCAVAIYKRARPLRDLFKGTTTDVVVVPVYGSVVAPLYGTQIGAKELVAKKKTSEPLAKSRNYSQEVVSGVQSEIMDEFSNMSNRKFHHFFFLINTELHIFEDTGQSKCIEVVCEEQYL</sequence>
<dbReference type="HOGENOM" id="CLU_474056_0_0_1"/>
<accession>A3GI28</accession>
<gene>
    <name evidence="2" type="ORF">PICST_66706</name>
</gene>
<name>A3GI28_PICST</name>
<dbReference type="InParanoid" id="A3GI28"/>
<dbReference type="AlphaFoldDB" id="A3GI28"/>
<dbReference type="OrthoDB" id="4026422at2759"/>
<dbReference type="RefSeq" id="XP_001387184.2">
    <property type="nucleotide sequence ID" value="XM_001387147.1"/>
</dbReference>
<comment type="caution">
    <text evidence="2">The sequence shown here is derived from an EMBL/GenBank/DDBJ whole genome shotgun (WGS) entry which is preliminary data.</text>
</comment>
<protein>
    <submittedName>
        <fullName evidence="2">Uncharacterized protein</fullName>
    </submittedName>
</protein>
<dbReference type="KEGG" id="pic:PICST_66706"/>
<dbReference type="eggNOG" id="ENOG502RQCC">
    <property type="taxonomic scope" value="Eukaryota"/>
</dbReference>
<feature type="region of interest" description="Disordered" evidence="1">
    <location>
        <begin position="1"/>
        <end position="134"/>
    </location>
</feature>
<keyword evidence="3" id="KW-1185">Reference proteome</keyword>
<organism evidence="2 3">
    <name type="scientific">Scheffersomyces stipitis (strain ATCC 58785 / CBS 6054 / NBRC 10063 / NRRL Y-11545)</name>
    <name type="common">Yeast</name>
    <name type="synonym">Pichia stipitis</name>
    <dbReference type="NCBI Taxonomy" id="322104"/>
    <lineage>
        <taxon>Eukaryota</taxon>
        <taxon>Fungi</taxon>
        <taxon>Dikarya</taxon>
        <taxon>Ascomycota</taxon>
        <taxon>Saccharomycotina</taxon>
        <taxon>Pichiomycetes</taxon>
        <taxon>Debaryomycetaceae</taxon>
        <taxon>Scheffersomyces</taxon>
    </lineage>
</organism>
<feature type="compositionally biased region" description="Acidic residues" evidence="1">
    <location>
        <begin position="122"/>
        <end position="133"/>
    </location>
</feature>
<evidence type="ECO:0000256" key="1">
    <source>
        <dbReference type="SAM" id="MobiDB-lite"/>
    </source>
</evidence>
<reference evidence="2 3" key="1">
    <citation type="journal article" date="2007" name="Nat. Biotechnol.">
        <title>Genome sequence of the lignocellulose-bioconverting and xylose-fermenting yeast Pichia stipitis.</title>
        <authorList>
            <person name="Jeffries T.W."/>
            <person name="Grigoriev I.V."/>
            <person name="Grimwood J."/>
            <person name="Laplaza J.M."/>
            <person name="Aerts A."/>
            <person name="Salamov A."/>
            <person name="Schmutz J."/>
            <person name="Lindquist E."/>
            <person name="Dehal P."/>
            <person name="Shapiro H."/>
            <person name="Jin Y.S."/>
            <person name="Passoth V."/>
            <person name="Richardson P.M."/>
        </authorList>
    </citation>
    <scope>NUCLEOTIDE SEQUENCE [LARGE SCALE GENOMIC DNA]</scope>
    <source>
        <strain evidence="3">ATCC 58785 / CBS 6054 / NBRC 10063 / NRRL Y-11545</strain>
    </source>
</reference>
<dbReference type="GeneID" id="4851927"/>
<feature type="compositionally biased region" description="Polar residues" evidence="1">
    <location>
        <begin position="50"/>
        <end position="73"/>
    </location>
</feature>
<feature type="compositionally biased region" description="Low complexity" evidence="1">
    <location>
        <begin position="109"/>
        <end position="119"/>
    </location>
</feature>
<dbReference type="Proteomes" id="UP000002258">
    <property type="component" value="Chromosome 1"/>
</dbReference>
<dbReference type="EMBL" id="AAVQ01000002">
    <property type="protein sequence ID" value="EAZ63161.2"/>
    <property type="molecule type" value="Genomic_DNA"/>
</dbReference>
<feature type="compositionally biased region" description="Basic and acidic residues" evidence="1">
    <location>
        <begin position="30"/>
        <end position="49"/>
    </location>
</feature>
<evidence type="ECO:0000313" key="3">
    <source>
        <dbReference type="Proteomes" id="UP000002258"/>
    </source>
</evidence>